<evidence type="ECO:0000313" key="1">
    <source>
        <dbReference type="EMBL" id="QJA69183.1"/>
    </source>
</evidence>
<protein>
    <submittedName>
        <fullName evidence="1">Uncharacterized protein</fullName>
    </submittedName>
</protein>
<name>A0A6M3JGX5_9ZZZZ</name>
<organism evidence="1">
    <name type="scientific">viral metagenome</name>
    <dbReference type="NCBI Taxonomy" id="1070528"/>
    <lineage>
        <taxon>unclassified sequences</taxon>
        <taxon>metagenomes</taxon>
        <taxon>organismal metagenomes</taxon>
    </lineage>
</organism>
<reference evidence="1" key="1">
    <citation type="submission" date="2020-03" db="EMBL/GenBank/DDBJ databases">
        <title>The deep terrestrial virosphere.</title>
        <authorList>
            <person name="Holmfeldt K."/>
            <person name="Nilsson E."/>
            <person name="Simone D."/>
            <person name="Lopez-Fernandez M."/>
            <person name="Wu X."/>
            <person name="de Brujin I."/>
            <person name="Lundin D."/>
            <person name="Andersson A."/>
            <person name="Bertilsson S."/>
            <person name="Dopson M."/>
        </authorList>
    </citation>
    <scope>NUCLEOTIDE SEQUENCE</scope>
    <source>
        <strain evidence="1">MM415A04982</strain>
        <strain evidence="2">MM415B02317</strain>
    </source>
</reference>
<dbReference type="EMBL" id="MT141684">
    <property type="protein sequence ID" value="QJA69183.1"/>
    <property type="molecule type" value="Genomic_DNA"/>
</dbReference>
<proteinExistence type="predicted"/>
<accession>A0A6M3JGX5</accession>
<dbReference type="EMBL" id="MT142542">
    <property type="protein sequence ID" value="QJA84936.1"/>
    <property type="molecule type" value="Genomic_DNA"/>
</dbReference>
<evidence type="ECO:0000313" key="2">
    <source>
        <dbReference type="EMBL" id="QJA84936.1"/>
    </source>
</evidence>
<dbReference type="AlphaFoldDB" id="A0A6M3JGX5"/>
<sequence>MELTPENKAHIDALSHHQLLSRIRVAPSGDPWFQGDTGKYWMSRYAEKRDENPGEAVRDSKAIG</sequence>
<gene>
    <name evidence="1" type="ORF">MM415A04982_0005</name>
    <name evidence="2" type="ORF">MM415B02317_0015</name>
</gene>